<dbReference type="Pfam" id="PF02384">
    <property type="entry name" value="N6_Mtase"/>
    <property type="match status" value="1"/>
</dbReference>
<dbReference type="GO" id="GO:0009307">
    <property type="term" value="P:DNA restriction-modification system"/>
    <property type="evidence" value="ECO:0007669"/>
    <property type="project" value="UniProtKB-KW"/>
</dbReference>
<dbReference type="STRING" id="58343.AQJ46_46695"/>
<organism evidence="10 11">
    <name type="scientific">Streptomyces canus</name>
    <dbReference type="NCBI Taxonomy" id="58343"/>
    <lineage>
        <taxon>Bacteria</taxon>
        <taxon>Bacillati</taxon>
        <taxon>Actinomycetota</taxon>
        <taxon>Actinomycetes</taxon>
        <taxon>Kitasatosporales</taxon>
        <taxon>Streptomycetaceae</taxon>
        <taxon>Streptomyces</taxon>
        <taxon>Streptomyces aurantiacus group</taxon>
    </lineage>
</organism>
<feature type="domain" description="N6 adenine-specific DNA methyltransferase N-terminal" evidence="9">
    <location>
        <begin position="8"/>
        <end position="150"/>
    </location>
</feature>
<dbReference type="EMBL" id="LMWU01000070">
    <property type="protein sequence ID" value="KUN57559.1"/>
    <property type="molecule type" value="Genomic_DNA"/>
</dbReference>
<evidence type="ECO:0000313" key="10">
    <source>
        <dbReference type="EMBL" id="KUN57559.1"/>
    </source>
</evidence>
<dbReference type="GO" id="GO:0003677">
    <property type="term" value="F:DNA binding"/>
    <property type="evidence" value="ECO:0007669"/>
    <property type="project" value="InterPro"/>
</dbReference>
<proteinExistence type="inferred from homology"/>
<evidence type="ECO:0000256" key="5">
    <source>
        <dbReference type="ARBA" id="ARBA00022691"/>
    </source>
</evidence>
<dbReference type="InterPro" id="IPR038333">
    <property type="entry name" value="T1MK-like_N_sf"/>
</dbReference>
<evidence type="ECO:0000256" key="7">
    <source>
        <dbReference type="ARBA" id="ARBA00047942"/>
    </source>
</evidence>
<dbReference type="Gene3D" id="1.20.1260.30">
    <property type="match status" value="1"/>
</dbReference>
<keyword evidence="5" id="KW-0949">S-adenosyl-L-methionine</keyword>
<dbReference type="GO" id="GO:0009007">
    <property type="term" value="F:site-specific DNA-methyltransferase (adenine-specific) activity"/>
    <property type="evidence" value="ECO:0007669"/>
    <property type="project" value="UniProtKB-EC"/>
</dbReference>
<evidence type="ECO:0000256" key="1">
    <source>
        <dbReference type="ARBA" id="ARBA00006594"/>
    </source>
</evidence>
<dbReference type="PANTHER" id="PTHR42933:SF3">
    <property type="entry name" value="TYPE I RESTRICTION ENZYME MJAVIII METHYLASE SUBUNIT"/>
    <property type="match status" value="1"/>
</dbReference>
<evidence type="ECO:0000313" key="11">
    <source>
        <dbReference type="Proteomes" id="UP000053669"/>
    </source>
</evidence>
<evidence type="ECO:0000256" key="3">
    <source>
        <dbReference type="ARBA" id="ARBA00022603"/>
    </source>
</evidence>
<comment type="catalytic activity">
    <reaction evidence="7">
        <text>a 2'-deoxyadenosine in DNA + S-adenosyl-L-methionine = an N(6)-methyl-2'-deoxyadenosine in DNA + S-adenosyl-L-homocysteine + H(+)</text>
        <dbReference type="Rhea" id="RHEA:15197"/>
        <dbReference type="Rhea" id="RHEA-COMP:12418"/>
        <dbReference type="Rhea" id="RHEA-COMP:12419"/>
        <dbReference type="ChEBI" id="CHEBI:15378"/>
        <dbReference type="ChEBI" id="CHEBI:57856"/>
        <dbReference type="ChEBI" id="CHEBI:59789"/>
        <dbReference type="ChEBI" id="CHEBI:90615"/>
        <dbReference type="ChEBI" id="CHEBI:90616"/>
        <dbReference type="EC" id="2.1.1.72"/>
    </reaction>
</comment>
<evidence type="ECO:0000256" key="6">
    <source>
        <dbReference type="ARBA" id="ARBA00022747"/>
    </source>
</evidence>
<evidence type="ECO:0000259" key="8">
    <source>
        <dbReference type="Pfam" id="PF02384"/>
    </source>
</evidence>
<reference evidence="10 11" key="1">
    <citation type="submission" date="2015-10" db="EMBL/GenBank/DDBJ databases">
        <title>Draft genome sequence of Streptomyces canus DSM 40017, type strain for the species Streptomyces canus.</title>
        <authorList>
            <person name="Ruckert C."/>
            <person name="Winkler A."/>
            <person name="Kalinowski J."/>
            <person name="Kampfer P."/>
            <person name="Glaeser S."/>
        </authorList>
    </citation>
    <scope>NUCLEOTIDE SEQUENCE [LARGE SCALE GENOMIC DNA]</scope>
    <source>
        <strain evidence="10 11">DSM 40017</strain>
    </source>
</reference>
<dbReference type="PANTHER" id="PTHR42933">
    <property type="entry name" value="SLR6095 PROTEIN"/>
    <property type="match status" value="1"/>
</dbReference>
<comment type="caution">
    <text evidence="10">The sequence shown here is derived from an EMBL/GenBank/DDBJ whole genome shotgun (WGS) entry which is preliminary data.</text>
</comment>
<dbReference type="InterPro" id="IPR002052">
    <property type="entry name" value="DNA_methylase_N6_adenine_CS"/>
</dbReference>
<dbReference type="Proteomes" id="UP000053669">
    <property type="component" value="Unassembled WGS sequence"/>
</dbReference>
<protein>
    <recommendedName>
        <fullName evidence="2">site-specific DNA-methyltransferase (adenine-specific)</fullName>
        <ecNumber evidence="2">2.1.1.72</ecNumber>
    </recommendedName>
</protein>
<accession>A0A101RL43</accession>
<dbReference type="PROSITE" id="PS00092">
    <property type="entry name" value="N6_MTASE"/>
    <property type="match status" value="1"/>
</dbReference>
<dbReference type="RefSeq" id="WP_059211439.1">
    <property type="nucleotide sequence ID" value="NZ_JBIBJL010000012.1"/>
</dbReference>
<dbReference type="Pfam" id="PF12161">
    <property type="entry name" value="HsdM_N"/>
    <property type="match status" value="1"/>
</dbReference>
<dbReference type="InterPro" id="IPR029063">
    <property type="entry name" value="SAM-dependent_MTases_sf"/>
</dbReference>
<dbReference type="InterPro" id="IPR051537">
    <property type="entry name" value="DNA_Adenine_Mtase"/>
</dbReference>
<dbReference type="InterPro" id="IPR003356">
    <property type="entry name" value="DNA_methylase_A-5"/>
</dbReference>
<dbReference type="GO" id="GO:0032259">
    <property type="term" value="P:methylation"/>
    <property type="evidence" value="ECO:0007669"/>
    <property type="project" value="UniProtKB-KW"/>
</dbReference>
<dbReference type="InterPro" id="IPR022749">
    <property type="entry name" value="D12N6_MeTrfase_N"/>
</dbReference>
<keyword evidence="3" id="KW-0489">Methyltransferase</keyword>
<evidence type="ECO:0000259" key="9">
    <source>
        <dbReference type="Pfam" id="PF12161"/>
    </source>
</evidence>
<dbReference type="AlphaFoldDB" id="A0A101RL43"/>
<dbReference type="SUPFAM" id="SSF53335">
    <property type="entry name" value="S-adenosyl-L-methionine-dependent methyltransferases"/>
    <property type="match status" value="1"/>
</dbReference>
<name>A0A101RL43_9ACTN</name>
<feature type="domain" description="DNA methylase adenine-specific" evidence="8">
    <location>
        <begin position="163"/>
        <end position="464"/>
    </location>
</feature>
<dbReference type="GO" id="GO:0008170">
    <property type="term" value="F:N-methyltransferase activity"/>
    <property type="evidence" value="ECO:0007669"/>
    <property type="project" value="InterPro"/>
</dbReference>
<dbReference type="PRINTS" id="PR00507">
    <property type="entry name" value="N12N6MTFRASE"/>
</dbReference>
<sequence length="761" mass="83206">MPLSLSQLERHLLGAAEVLRGPLSPHQYQDYLLPLVFLKHSNDDFERARRRILAAATARGSNAEQAAHTADSPEAHERAGSLYVPPAARWDRIAAATDRIAERCLSPALSAMAAAHPQLRDAFAHVDFSRIHGADAAHADRRLRALIDRFSAIPLHQDALAYPDMIGAAYETLLARFSSPSAGGEYFTPGPVVRLMTELARPSAGAHVYDPCVGSGGMLIQAAQYVAEHTGDVGALMLAGQDANPRATAMAAMNLSLRGVRHFDLRTGDTLADPQHGSCFDLVLSNPPFSMDYSRETLADAAERMPYGTAPEKGRADWMFVQHMLYAVRDRGGSVVTVLPHGPLFRDRAEAEIRSALLDADAIEAVIGLPAGQFTATSVPACILVLRSAGAKRPELVGKVLIINADQEHRAERSRNVMLPEHIAKVAAAFHAAVDVPGFARVVDRRELADNGDNLNIRRYVDNQPPPEPQDVRAHLYGGMPRAEIDAHHGLLDAYGLTAKDLFAERPDDADTEYLDFLPESERPDADRFQALTAPCEARLHAAFATWWEDTAVGGLDSLAAGSRAGTGHVHAGIAREAMLASLQGRLGPIGPLDHDALAGAFATWWDASRHDIASLLHNGYVGLVDEWLQDVRDLVEPIAGPTRARPRRPSAAERRAASDHLLVRALAPELTAEPHNIDDTMRERRDLGARNGERLLVLGVLRDRLQDEINDRLRRRLVQLHDRYRLWEEKYAVSLAEVQAASDAAGARMWQRLAEMGYTD</sequence>
<keyword evidence="6" id="KW-0680">Restriction system</keyword>
<keyword evidence="4" id="KW-0808">Transferase</keyword>
<dbReference type="EC" id="2.1.1.72" evidence="2"/>
<dbReference type="Gene3D" id="3.40.50.150">
    <property type="entry name" value="Vaccinia Virus protein VP39"/>
    <property type="match status" value="1"/>
</dbReference>
<gene>
    <name evidence="10" type="ORF">AQJ46_46695</name>
</gene>
<comment type="similarity">
    <text evidence="1">Belongs to the N(4)/N(6)-methyltransferase family.</text>
</comment>
<evidence type="ECO:0000256" key="2">
    <source>
        <dbReference type="ARBA" id="ARBA00011900"/>
    </source>
</evidence>
<evidence type="ECO:0000256" key="4">
    <source>
        <dbReference type="ARBA" id="ARBA00022679"/>
    </source>
</evidence>